<name>A0ABY7XAM7_9BACL</name>
<feature type="domain" description="SWIM-type" evidence="2">
    <location>
        <begin position="64"/>
        <end position="111"/>
    </location>
</feature>
<evidence type="ECO:0000259" key="2">
    <source>
        <dbReference type="PROSITE" id="PS50966"/>
    </source>
</evidence>
<dbReference type="EMBL" id="CP118108">
    <property type="protein sequence ID" value="WDI02839.1"/>
    <property type="molecule type" value="Genomic_DNA"/>
</dbReference>
<dbReference type="RefSeq" id="WP_274337969.1">
    <property type="nucleotide sequence ID" value="NZ_CP118106.1"/>
</dbReference>
<dbReference type="PROSITE" id="PS50966">
    <property type="entry name" value="ZF_SWIM"/>
    <property type="match status" value="1"/>
</dbReference>
<keyword evidence="4" id="KW-1185">Reference proteome</keyword>
<evidence type="ECO:0000256" key="1">
    <source>
        <dbReference type="PROSITE-ProRule" id="PRU00325"/>
    </source>
</evidence>
<evidence type="ECO:0000313" key="4">
    <source>
        <dbReference type="Proteomes" id="UP001221519"/>
    </source>
</evidence>
<organism evidence="3 4">
    <name type="scientific">Paenibacillus urinalis</name>
    <dbReference type="NCBI Taxonomy" id="521520"/>
    <lineage>
        <taxon>Bacteria</taxon>
        <taxon>Bacillati</taxon>
        <taxon>Bacillota</taxon>
        <taxon>Bacilli</taxon>
        <taxon>Bacillales</taxon>
        <taxon>Paenibacillaceae</taxon>
        <taxon>Paenibacillus</taxon>
    </lineage>
</organism>
<evidence type="ECO:0000313" key="3">
    <source>
        <dbReference type="EMBL" id="WDI02839.1"/>
    </source>
</evidence>
<protein>
    <recommendedName>
        <fullName evidence="2">SWIM-type domain-containing protein</fullName>
    </recommendedName>
</protein>
<dbReference type="InterPro" id="IPR007527">
    <property type="entry name" value="Znf_SWIM"/>
</dbReference>
<sequence length="248" mass="26761">MTYQVNHFKLEPHGWKAIIGDTTETGSQAPEGDAEVEAEVEAAYKQLNEEQRSEVLGELQEDAYTLYLLLTGGAVELNHSALISWVKNADVSCSCNRIACPHIDAALQAAAEWAAADTLRLLDMLGLTREQLLTEVLRVWSHESVSTSTTQAASLLERKTQRAGGNSSAILDYIGDAAANGSLHMPGPEFEGIKVKLSPPGELTPPSPGIAQLVPAVPAEAALEHIRKQVSERASKWAEELNLKTAKK</sequence>
<reference evidence="3 4" key="1">
    <citation type="submission" date="2023-02" db="EMBL/GenBank/DDBJ databases">
        <title>Pathogen: clinical or host-associated sample.</title>
        <authorList>
            <person name="Hergert J."/>
            <person name="Casey R."/>
            <person name="Wagner J."/>
            <person name="Young E.L."/>
            <person name="Oakeson K.F."/>
        </authorList>
    </citation>
    <scope>NUCLEOTIDE SEQUENCE [LARGE SCALE GENOMIC DNA]</scope>
    <source>
        <strain evidence="3 4">2022CK-00829</strain>
    </source>
</reference>
<dbReference type="Proteomes" id="UP001221519">
    <property type="component" value="Chromosome"/>
</dbReference>
<keyword evidence="1" id="KW-0862">Zinc</keyword>
<accession>A0ABY7XAM7</accession>
<proteinExistence type="predicted"/>
<keyword evidence="1" id="KW-0863">Zinc-finger</keyword>
<keyword evidence="1" id="KW-0479">Metal-binding</keyword>
<gene>
    <name evidence="3" type="ORF">PUW25_02285</name>
</gene>